<keyword evidence="3 6" id="KW-0812">Transmembrane</keyword>
<keyword evidence="8" id="KW-1185">Reference proteome</keyword>
<feature type="transmembrane region" description="Helical" evidence="6">
    <location>
        <begin position="161"/>
        <end position="183"/>
    </location>
</feature>
<evidence type="ECO:0000256" key="3">
    <source>
        <dbReference type="ARBA" id="ARBA00022692"/>
    </source>
</evidence>
<organism evidence="7 8">
    <name type="scientific">Bradyrhizobium ontarionense</name>
    <dbReference type="NCBI Taxonomy" id="2898149"/>
    <lineage>
        <taxon>Bacteria</taxon>
        <taxon>Pseudomonadati</taxon>
        <taxon>Pseudomonadota</taxon>
        <taxon>Alphaproteobacteria</taxon>
        <taxon>Hyphomicrobiales</taxon>
        <taxon>Nitrobacteraceae</taxon>
        <taxon>Bradyrhizobium</taxon>
    </lineage>
</organism>
<feature type="transmembrane region" description="Helical" evidence="6">
    <location>
        <begin position="189"/>
        <end position="212"/>
    </location>
</feature>
<evidence type="ECO:0008006" key="9">
    <source>
        <dbReference type="Google" id="ProtNLM"/>
    </source>
</evidence>
<feature type="transmembrane region" description="Helical" evidence="6">
    <location>
        <begin position="305"/>
        <end position="331"/>
    </location>
</feature>
<evidence type="ECO:0000313" key="8">
    <source>
        <dbReference type="Proteomes" id="UP001431010"/>
    </source>
</evidence>
<protein>
    <recommendedName>
        <fullName evidence="9">Polysaccharide biosynthesis protein C-terminal domain-containing protein</fullName>
    </recommendedName>
</protein>
<evidence type="ECO:0000256" key="6">
    <source>
        <dbReference type="SAM" id="Phobius"/>
    </source>
</evidence>
<evidence type="ECO:0000256" key="4">
    <source>
        <dbReference type="ARBA" id="ARBA00022989"/>
    </source>
</evidence>
<dbReference type="PANTHER" id="PTHR30250:SF26">
    <property type="entry name" value="PSMA PROTEIN"/>
    <property type="match status" value="1"/>
</dbReference>
<keyword evidence="5 6" id="KW-0472">Membrane</keyword>
<dbReference type="Proteomes" id="UP001431010">
    <property type="component" value="Chromosome"/>
</dbReference>
<sequence length="461" mass="48558">MAGLARRLAIGLVGQGLWRLAMALNPILLVPVQISHWGVDLFGQWITLTALVSYLPYVNLGLVATATNDVIMAAAAGDRDRARRSFQMSCNLALGPLPVILIVAVMAVAALPLARWFHLDGIGASAVVLVFAFAAAQLCFETLRGLMAAVLYANGRYGVAYNIATAIKLIELIVCIGAIVGLGAQPVHVAGLTATMALLDLVVVGVVARRLAPWARMDLRMADIAWLREHLRPALGFSGYNLATQGVMIQGPRLVLGALLGGPAVAVYAVYATAMRLVDQLFLTVMAPAGVEISHAAGRKDSSQLVRLIAFVVQLSLLAFAGVSLVLMSLGPTIFDWWTRHQIAFHHGLMILYLVMSGAGLAGRIAAQALISVNAMRAVAIITLLAASASVALGAALVPESGLVAVLIGGIAGEAAISILLWGALQRWLALPLRQLMIEIADLSGSVTRLRHQAAALLGRR</sequence>
<name>A0ABY3R514_9BRAD</name>
<keyword evidence="4 6" id="KW-1133">Transmembrane helix</keyword>
<feature type="transmembrane region" description="Helical" evidence="6">
    <location>
        <begin position="122"/>
        <end position="140"/>
    </location>
</feature>
<feature type="transmembrane region" description="Helical" evidence="6">
    <location>
        <begin position="404"/>
        <end position="425"/>
    </location>
</feature>
<feature type="transmembrane region" description="Helical" evidence="6">
    <location>
        <begin position="378"/>
        <end position="398"/>
    </location>
</feature>
<dbReference type="RefSeq" id="WP_231317626.1">
    <property type="nucleotide sequence ID" value="NZ_CP088156.1"/>
</dbReference>
<dbReference type="EMBL" id="CP088156">
    <property type="protein sequence ID" value="UFZ01833.1"/>
    <property type="molecule type" value="Genomic_DNA"/>
</dbReference>
<evidence type="ECO:0000256" key="5">
    <source>
        <dbReference type="ARBA" id="ARBA00023136"/>
    </source>
</evidence>
<accession>A0ABY3R514</accession>
<evidence type="ECO:0000256" key="2">
    <source>
        <dbReference type="ARBA" id="ARBA00022475"/>
    </source>
</evidence>
<evidence type="ECO:0000313" key="7">
    <source>
        <dbReference type="EMBL" id="UFZ01833.1"/>
    </source>
</evidence>
<reference evidence="7" key="1">
    <citation type="journal article" date="2024" name="Antonie Van Leeuwenhoek">
        <title>Bradyrhizobium ontarionense sp. nov., a novel bacterial symbiont isolated from Aeschynomene indica (Indian jointvetch), harbours photosynthesis, nitrogen fixation and nitrous oxide (N2O) reductase genes.</title>
        <authorList>
            <person name="Bromfield E.S.P."/>
            <person name="Cloutier S."/>
        </authorList>
    </citation>
    <scope>NUCLEOTIDE SEQUENCE</scope>
    <source>
        <strain evidence="7">A19</strain>
    </source>
</reference>
<dbReference type="InterPro" id="IPR050833">
    <property type="entry name" value="Poly_Biosynth_Transport"/>
</dbReference>
<comment type="subcellular location">
    <subcellularLocation>
        <location evidence="1">Cell membrane</location>
        <topology evidence="1">Multi-pass membrane protein</topology>
    </subcellularLocation>
</comment>
<feature type="transmembrane region" description="Helical" evidence="6">
    <location>
        <begin position="254"/>
        <end position="274"/>
    </location>
</feature>
<feature type="transmembrane region" description="Helical" evidence="6">
    <location>
        <begin position="343"/>
        <end position="366"/>
    </location>
</feature>
<keyword evidence="2" id="KW-1003">Cell membrane</keyword>
<evidence type="ECO:0000256" key="1">
    <source>
        <dbReference type="ARBA" id="ARBA00004651"/>
    </source>
</evidence>
<proteinExistence type="predicted"/>
<dbReference type="PANTHER" id="PTHR30250">
    <property type="entry name" value="PST FAMILY PREDICTED COLANIC ACID TRANSPORTER"/>
    <property type="match status" value="1"/>
</dbReference>
<gene>
    <name evidence="7" type="ORF">LQG66_21215</name>
</gene>
<feature type="transmembrane region" description="Helical" evidence="6">
    <location>
        <begin position="92"/>
        <end position="116"/>
    </location>
</feature>
<feature type="transmembrane region" description="Helical" evidence="6">
    <location>
        <begin position="47"/>
        <end position="71"/>
    </location>
</feature>